<evidence type="ECO:0000313" key="2">
    <source>
        <dbReference type="Proteomes" id="UP000324832"/>
    </source>
</evidence>
<proteinExistence type="predicted"/>
<dbReference type="EMBL" id="FZQP02002337">
    <property type="protein sequence ID" value="VVC95543.1"/>
    <property type="molecule type" value="Genomic_DNA"/>
</dbReference>
<accession>A0A5E4QE29</accession>
<reference evidence="1 2" key="1">
    <citation type="submission" date="2017-07" db="EMBL/GenBank/DDBJ databases">
        <authorList>
            <person name="Talla V."/>
            <person name="Backstrom N."/>
        </authorList>
    </citation>
    <scope>NUCLEOTIDE SEQUENCE [LARGE SCALE GENOMIC DNA]</scope>
</reference>
<dbReference type="Proteomes" id="UP000324832">
    <property type="component" value="Unassembled WGS sequence"/>
</dbReference>
<dbReference type="AlphaFoldDB" id="A0A5E4QE29"/>
<protein>
    <submittedName>
        <fullName evidence="1">Uncharacterized protein</fullName>
    </submittedName>
</protein>
<organism evidence="1 2">
    <name type="scientific">Leptidea sinapis</name>
    <dbReference type="NCBI Taxonomy" id="189913"/>
    <lineage>
        <taxon>Eukaryota</taxon>
        <taxon>Metazoa</taxon>
        <taxon>Ecdysozoa</taxon>
        <taxon>Arthropoda</taxon>
        <taxon>Hexapoda</taxon>
        <taxon>Insecta</taxon>
        <taxon>Pterygota</taxon>
        <taxon>Neoptera</taxon>
        <taxon>Endopterygota</taxon>
        <taxon>Lepidoptera</taxon>
        <taxon>Glossata</taxon>
        <taxon>Ditrysia</taxon>
        <taxon>Papilionoidea</taxon>
        <taxon>Pieridae</taxon>
        <taxon>Dismorphiinae</taxon>
        <taxon>Leptidea</taxon>
    </lineage>
</organism>
<keyword evidence="2" id="KW-1185">Reference proteome</keyword>
<gene>
    <name evidence="1" type="ORF">LSINAPIS_LOCUS7237</name>
</gene>
<sequence>MPKVSKVEDTKLNINIPEVDEASTDLTKSPIHSPRITRATLVATVMAELDLNTLFKFIKSYDGSRESTCFLGCFYNHKAEGREKLDVTTLVDACGQPPTAQRRSYRVRRTSHLVTGGEETGAGGTIARGGGRGRRATLVPERHVRCRAASNQSARNRSKQYTSEHLALTTYNRTYPLRKRSDSACRV</sequence>
<name>A0A5E4QE29_9NEOP</name>
<evidence type="ECO:0000313" key="1">
    <source>
        <dbReference type="EMBL" id="VVC95543.1"/>
    </source>
</evidence>